<dbReference type="Pfam" id="PF00169">
    <property type="entry name" value="PH"/>
    <property type="match status" value="1"/>
</dbReference>
<dbReference type="SMART" id="SM00233">
    <property type="entry name" value="PH"/>
    <property type="match status" value="1"/>
</dbReference>
<dbReference type="PANTHER" id="PTHR14309:SF12">
    <property type="entry name" value="PH DOMAIN-CONTAINING PROTEIN"/>
    <property type="match status" value="1"/>
</dbReference>
<gene>
    <name evidence="5" type="ORF">MCOR_47507</name>
</gene>
<name>A0A6J8E2T5_MYTCO</name>
<evidence type="ECO:0000256" key="2">
    <source>
        <dbReference type="ARBA" id="ARBA00023136"/>
    </source>
</evidence>
<feature type="compositionally biased region" description="Polar residues" evidence="3">
    <location>
        <begin position="160"/>
        <end position="175"/>
    </location>
</feature>
<dbReference type="InterPro" id="IPR001849">
    <property type="entry name" value="PH_domain"/>
</dbReference>
<evidence type="ECO:0000256" key="3">
    <source>
        <dbReference type="SAM" id="MobiDB-lite"/>
    </source>
</evidence>
<dbReference type="SUPFAM" id="SSF50729">
    <property type="entry name" value="PH domain-like"/>
    <property type="match status" value="1"/>
</dbReference>
<protein>
    <recommendedName>
        <fullName evidence="4">PH domain-containing protein</fullName>
    </recommendedName>
</protein>
<dbReference type="PANTHER" id="PTHR14309">
    <property type="entry name" value="EXPRESSED PROTEIN"/>
    <property type="match status" value="1"/>
</dbReference>
<dbReference type="OrthoDB" id="5914923at2759"/>
<reference evidence="5 6" key="1">
    <citation type="submission" date="2020-06" db="EMBL/GenBank/DDBJ databases">
        <authorList>
            <person name="Li R."/>
            <person name="Bekaert M."/>
        </authorList>
    </citation>
    <scope>NUCLEOTIDE SEQUENCE [LARGE SCALE GENOMIC DNA]</scope>
    <source>
        <strain evidence="6">wild</strain>
    </source>
</reference>
<evidence type="ECO:0000313" key="5">
    <source>
        <dbReference type="EMBL" id="CAC5414760.1"/>
    </source>
</evidence>
<organism evidence="5 6">
    <name type="scientific">Mytilus coruscus</name>
    <name type="common">Sea mussel</name>
    <dbReference type="NCBI Taxonomy" id="42192"/>
    <lineage>
        <taxon>Eukaryota</taxon>
        <taxon>Metazoa</taxon>
        <taxon>Spiralia</taxon>
        <taxon>Lophotrochozoa</taxon>
        <taxon>Mollusca</taxon>
        <taxon>Bivalvia</taxon>
        <taxon>Autobranchia</taxon>
        <taxon>Pteriomorphia</taxon>
        <taxon>Mytilida</taxon>
        <taxon>Mytiloidea</taxon>
        <taxon>Mytilidae</taxon>
        <taxon>Mytilinae</taxon>
        <taxon>Mytilus</taxon>
    </lineage>
</organism>
<keyword evidence="6" id="KW-1185">Reference proteome</keyword>
<evidence type="ECO:0000259" key="4">
    <source>
        <dbReference type="PROSITE" id="PS50003"/>
    </source>
</evidence>
<dbReference type="GO" id="GO:0045595">
    <property type="term" value="P:regulation of cell differentiation"/>
    <property type="evidence" value="ECO:0007669"/>
    <property type="project" value="TreeGrafter"/>
</dbReference>
<dbReference type="PROSITE" id="PS50003">
    <property type="entry name" value="PH_DOMAIN"/>
    <property type="match status" value="1"/>
</dbReference>
<dbReference type="Proteomes" id="UP000507470">
    <property type="component" value="Unassembled WGS sequence"/>
</dbReference>
<dbReference type="EMBL" id="CACVKT020008353">
    <property type="protein sequence ID" value="CAC5414760.1"/>
    <property type="molecule type" value="Genomic_DNA"/>
</dbReference>
<proteinExistence type="predicted"/>
<dbReference type="AlphaFoldDB" id="A0A6J8E2T5"/>
<accession>A0A6J8E2T5</accession>
<evidence type="ECO:0000313" key="6">
    <source>
        <dbReference type="Proteomes" id="UP000507470"/>
    </source>
</evidence>
<comment type="subcellular location">
    <subcellularLocation>
        <location evidence="1">Membrane</location>
    </subcellularLocation>
</comment>
<evidence type="ECO:0000256" key="1">
    <source>
        <dbReference type="ARBA" id="ARBA00004370"/>
    </source>
</evidence>
<dbReference type="Gene3D" id="2.30.29.30">
    <property type="entry name" value="Pleckstrin-homology domain (PH domain)/Phosphotyrosine-binding domain (PTB)"/>
    <property type="match status" value="1"/>
</dbReference>
<sequence>MDCCGPNSIRIKKPTGRVVKTGYLTIYEQGCFFNGWKSRYFVLYDDSSLLWYHDRDYHLHKGGIKLKMVANFMAVGPMCLHTAGFPQLPKGRQVIHLMGVPDIFKKGTKKEYIKMNWILFTAGDEDMMAWLDAIKPTLPPPPARPERPHHSSNGHHAGPSQPTNVVQYQPQSKLPNNKDGRSKTDFTTGVILGGTIGYGLGGYGPGWGWEWGWGWGPTPYGGFWGSWSDFGDGGSVDIEHIDYDCGNDNDYGYDTHDVGNFEAGNDGAGGDFGDSGVGGGVGPMCLHKVGFPKLPKGRHFIHLMVVPDIFKMGTKQGQLKINWILFPTSDGVMCFKIISDQPQGEHSNNRKEGNISNIPTGSVNIDRIVDELCQDNNDYGYDTNDVGDFERGDFGGGGGNNCWCCDKGDRCYGDCCGDSGGVDRVYYDDDFGCGVKIL</sequence>
<dbReference type="InterPro" id="IPR039680">
    <property type="entry name" value="PLEKHB1/2"/>
</dbReference>
<feature type="domain" description="PH" evidence="4">
    <location>
        <begin position="17"/>
        <end position="139"/>
    </location>
</feature>
<feature type="region of interest" description="Disordered" evidence="3">
    <location>
        <begin position="138"/>
        <end position="185"/>
    </location>
</feature>
<dbReference type="GO" id="GO:0016020">
    <property type="term" value="C:membrane"/>
    <property type="evidence" value="ECO:0007669"/>
    <property type="project" value="UniProtKB-SubCell"/>
</dbReference>
<keyword evidence="2" id="KW-0472">Membrane</keyword>
<dbReference type="InterPro" id="IPR011993">
    <property type="entry name" value="PH-like_dom_sf"/>
</dbReference>